<keyword evidence="5" id="KW-0808">Transferase</keyword>
<dbReference type="PROSITE" id="PS50011">
    <property type="entry name" value="PROTEIN_KINASE_DOM"/>
    <property type="match status" value="1"/>
</dbReference>
<keyword evidence="17" id="KW-1185">Reference proteome</keyword>
<evidence type="ECO:0000256" key="4">
    <source>
        <dbReference type="ARBA" id="ARBA00022553"/>
    </source>
</evidence>
<dbReference type="GO" id="GO:0004683">
    <property type="term" value="F:calcium/calmodulin-dependent protein kinase activity"/>
    <property type="evidence" value="ECO:0007669"/>
    <property type="project" value="UniProtKB-EC"/>
</dbReference>
<dbReference type="EMBL" id="LFVZ01000002">
    <property type="protein sequence ID" value="KTW30751.1"/>
    <property type="molecule type" value="Genomic_DNA"/>
</dbReference>
<comment type="catalytic activity">
    <reaction evidence="10">
        <text>L-threonyl-[protein] + ATP = O-phospho-L-threonyl-[protein] + ADP + H(+)</text>
        <dbReference type="Rhea" id="RHEA:46608"/>
        <dbReference type="Rhea" id="RHEA-COMP:11060"/>
        <dbReference type="Rhea" id="RHEA-COMP:11605"/>
        <dbReference type="ChEBI" id="CHEBI:15378"/>
        <dbReference type="ChEBI" id="CHEBI:30013"/>
        <dbReference type="ChEBI" id="CHEBI:30616"/>
        <dbReference type="ChEBI" id="CHEBI:61977"/>
        <dbReference type="ChEBI" id="CHEBI:456216"/>
        <dbReference type="EC" id="2.7.11.17"/>
    </reaction>
</comment>
<feature type="binding site" evidence="12">
    <location>
        <position position="48"/>
    </location>
    <ligand>
        <name>ATP</name>
        <dbReference type="ChEBI" id="CHEBI:30616"/>
    </ligand>
</feature>
<dbReference type="PROSITE" id="PS00107">
    <property type="entry name" value="PROTEIN_KINASE_ATP"/>
    <property type="match status" value="1"/>
</dbReference>
<evidence type="ECO:0000256" key="3">
    <source>
        <dbReference type="ARBA" id="ARBA00022527"/>
    </source>
</evidence>
<protein>
    <recommendedName>
        <fullName evidence="2">calcium/calmodulin-dependent protein kinase</fullName>
        <ecNumber evidence="2">2.7.11.17</ecNumber>
    </recommendedName>
</protein>
<dbReference type="SMART" id="SM00220">
    <property type="entry name" value="S_TKc"/>
    <property type="match status" value="1"/>
</dbReference>
<evidence type="ECO:0000256" key="13">
    <source>
        <dbReference type="RuleBase" id="RU000304"/>
    </source>
</evidence>
<evidence type="ECO:0000256" key="8">
    <source>
        <dbReference type="ARBA" id="ARBA00022840"/>
    </source>
</evidence>
<dbReference type="Pfam" id="PF00069">
    <property type="entry name" value="Pkinase"/>
    <property type="match status" value="1"/>
</dbReference>
<keyword evidence="9" id="KW-0112">Calmodulin-binding</keyword>
<dbReference type="InterPro" id="IPR011009">
    <property type="entry name" value="Kinase-like_dom_sf"/>
</dbReference>
<comment type="caution">
    <text evidence="16">The sequence shown here is derived from an EMBL/GenBank/DDBJ whole genome shotgun (WGS) entry which is preliminary data.</text>
</comment>
<dbReference type="SUPFAM" id="SSF56112">
    <property type="entry name" value="Protein kinase-like (PK-like)"/>
    <property type="match status" value="1"/>
</dbReference>
<evidence type="ECO:0000313" key="16">
    <source>
        <dbReference type="EMBL" id="KTW30751.1"/>
    </source>
</evidence>
<reference evidence="17" key="1">
    <citation type="journal article" date="2016" name="Nat. Commun.">
        <title>Genome analysis of three Pneumocystis species reveals adaptation mechanisms to life exclusively in mammalian hosts.</title>
        <authorList>
            <person name="Ma L."/>
            <person name="Chen Z."/>
            <person name="Huang D.W."/>
            <person name="Kutty G."/>
            <person name="Ishihara M."/>
            <person name="Wang H."/>
            <person name="Abouelleil A."/>
            <person name="Bishop L."/>
            <person name="Davey E."/>
            <person name="Deng R."/>
            <person name="Deng X."/>
            <person name="Fan L."/>
            <person name="Fantoni G."/>
            <person name="Fitzgerald M."/>
            <person name="Gogineni E."/>
            <person name="Goldberg J.M."/>
            <person name="Handley G."/>
            <person name="Hu X."/>
            <person name="Huber C."/>
            <person name="Jiao X."/>
            <person name="Jones K."/>
            <person name="Levin J.Z."/>
            <person name="Liu Y."/>
            <person name="Macdonald P."/>
            <person name="Melnikov A."/>
            <person name="Raley C."/>
            <person name="Sassi M."/>
            <person name="Sherman B.T."/>
            <person name="Song X."/>
            <person name="Sykes S."/>
            <person name="Tran B."/>
            <person name="Walsh L."/>
            <person name="Xia Y."/>
            <person name="Yang J."/>
            <person name="Young S."/>
            <person name="Zeng Q."/>
            <person name="Zheng X."/>
            <person name="Stephens R."/>
            <person name="Nusbaum C."/>
            <person name="Birren B.W."/>
            <person name="Azadi P."/>
            <person name="Lempicki R.A."/>
            <person name="Cuomo C.A."/>
            <person name="Kovacs J.A."/>
        </authorList>
    </citation>
    <scope>NUCLEOTIDE SEQUENCE [LARGE SCALE GENOMIC DNA]</scope>
    <source>
        <strain evidence="17">B80</strain>
    </source>
</reference>
<evidence type="ECO:0000256" key="12">
    <source>
        <dbReference type="PROSITE-ProRule" id="PRU10141"/>
    </source>
</evidence>
<organism evidence="16 17">
    <name type="scientific">Pneumocystis carinii (strain B80)</name>
    <name type="common">Rat pneumocystis pneumonia agent</name>
    <name type="synonym">Pneumocystis carinii f. sp. carinii</name>
    <dbReference type="NCBI Taxonomy" id="1408658"/>
    <lineage>
        <taxon>Eukaryota</taxon>
        <taxon>Fungi</taxon>
        <taxon>Dikarya</taxon>
        <taxon>Ascomycota</taxon>
        <taxon>Taphrinomycotina</taxon>
        <taxon>Pneumocystomycetes</taxon>
        <taxon>Pneumocystaceae</taxon>
        <taxon>Pneumocystis</taxon>
    </lineage>
</organism>
<feature type="compositionally biased region" description="Basic and acidic residues" evidence="14">
    <location>
        <begin position="344"/>
        <end position="355"/>
    </location>
</feature>
<evidence type="ECO:0000256" key="10">
    <source>
        <dbReference type="ARBA" id="ARBA00047307"/>
    </source>
</evidence>
<dbReference type="CDD" id="cd05117">
    <property type="entry name" value="STKc_CAMK"/>
    <property type="match status" value="1"/>
</dbReference>
<dbReference type="InterPro" id="IPR000719">
    <property type="entry name" value="Prot_kinase_dom"/>
</dbReference>
<dbReference type="GeneID" id="28935280"/>
<dbReference type="GO" id="GO:0005524">
    <property type="term" value="F:ATP binding"/>
    <property type="evidence" value="ECO:0007669"/>
    <property type="project" value="UniProtKB-UniRule"/>
</dbReference>
<feature type="region of interest" description="Disordered" evidence="14">
    <location>
        <begin position="322"/>
        <end position="355"/>
    </location>
</feature>
<dbReference type="PROSITE" id="PS00108">
    <property type="entry name" value="PROTEIN_KINASE_ST"/>
    <property type="match status" value="1"/>
</dbReference>
<evidence type="ECO:0000256" key="5">
    <source>
        <dbReference type="ARBA" id="ARBA00022679"/>
    </source>
</evidence>
<evidence type="ECO:0000256" key="9">
    <source>
        <dbReference type="ARBA" id="ARBA00022860"/>
    </source>
</evidence>
<dbReference type="PANTHER" id="PTHR24347">
    <property type="entry name" value="SERINE/THREONINE-PROTEIN KINASE"/>
    <property type="match status" value="1"/>
</dbReference>
<accession>A0A0W4ZQV7</accession>
<dbReference type="GO" id="GO:0005516">
    <property type="term" value="F:calmodulin binding"/>
    <property type="evidence" value="ECO:0007669"/>
    <property type="project" value="UniProtKB-KW"/>
</dbReference>
<evidence type="ECO:0000256" key="1">
    <source>
        <dbReference type="ARBA" id="ARBA00005354"/>
    </source>
</evidence>
<evidence type="ECO:0000259" key="15">
    <source>
        <dbReference type="PROSITE" id="PS50011"/>
    </source>
</evidence>
<feature type="domain" description="Protein kinase" evidence="15">
    <location>
        <begin position="20"/>
        <end position="275"/>
    </location>
</feature>
<evidence type="ECO:0000256" key="7">
    <source>
        <dbReference type="ARBA" id="ARBA00022777"/>
    </source>
</evidence>
<comment type="similarity">
    <text evidence="1">Belongs to the protein kinase superfamily. CAMK Ser/Thr protein kinase family. CaMK subfamily.</text>
</comment>
<dbReference type="FunFam" id="3.30.200.20:FF:000278">
    <property type="entry name" value="Calcium/calmodulin-dependent protein kinase II"/>
    <property type="match status" value="1"/>
</dbReference>
<keyword evidence="4" id="KW-0597">Phosphoprotein</keyword>
<proteinExistence type="inferred from homology"/>
<dbReference type="OrthoDB" id="40902at2759"/>
<dbReference type="AlphaFoldDB" id="A0A0W4ZQV7"/>
<dbReference type="FunFam" id="1.10.510.10:FF:000449">
    <property type="entry name" value="Calcium/calmodulin-dependent protein kinase"/>
    <property type="match status" value="1"/>
</dbReference>
<dbReference type="Gene3D" id="3.30.200.20">
    <property type="entry name" value="Phosphorylase Kinase, domain 1"/>
    <property type="match status" value="1"/>
</dbReference>
<dbReference type="RefSeq" id="XP_018227347.1">
    <property type="nucleotide sequence ID" value="XM_018369078.1"/>
</dbReference>
<keyword evidence="7" id="KW-0418">Kinase</keyword>
<name>A0A0W4ZQV7_PNEC8</name>
<gene>
    <name evidence="16" type="ORF">T552_00463</name>
</gene>
<keyword evidence="3 13" id="KW-0723">Serine/threonine-protein kinase</keyword>
<feature type="compositionally biased region" description="Low complexity" evidence="14">
    <location>
        <begin position="333"/>
        <end position="342"/>
    </location>
</feature>
<keyword evidence="8 12" id="KW-0067">ATP-binding</keyword>
<sequence length="385" mass="43852">MTSLFKNFKHSPNYTKKRNYRFGKTLGAGTYGIVKEAIHNEYGRVAVKIIDKQSVKGHESMVYQEMEILKRLDHPHIVTFKEWFESNSKFYIVTELATGGELFDRICEYGKFSEKDAVVIIKEILDALSYIHDNQIVHRDLKPENLLYLTPDHDSPLVLTDFGIARNVEENQVLLTLAGSYGYAAPEILSRRGHGKSCDIWSLGVITYTLLCGYLPFRSRDKDDLIQETFSANIVFHQKYWKNISEDAKDFIVTLLKINPSERPTAKDALKHKWLTGDSATNINILPSVKSEIDARKQFRLAIESIRLGNRIKALKMEADSDECDVDERPGSDDSLISSDISESVDKTSHHSSEKSKRILVDVFSEVVLAKLRAENKGFKDKKAE</sequence>
<dbReference type="EC" id="2.7.11.17" evidence="2"/>
<dbReference type="Proteomes" id="UP000054454">
    <property type="component" value="Unassembled WGS sequence"/>
</dbReference>
<keyword evidence="6 12" id="KW-0547">Nucleotide-binding</keyword>
<evidence type="ECO:0000256" key="14">
    <source>
        <dbReference type="SAM" id="MobiDB-lite"/>
    </source>
</evidence>
<evidence type="ECO:0000256" key="6">
    <source>
        <dbReference type="ARBA" id="ARBA00022741"/>
    </source>
</evidence>
<evidence type="ECO:0000313" key="17">
    <source>
        <dbReference type="Proteomes" id="UP000054454"/>
    </source>
</evidence>
<comment type="catalytic activity">
    <reaction evidence="11">
        <text>L-seryl-[protein] + ATP = O-phospho-L-seryl-[protein] + ADP + H(+)</text>
        <dbReference type="Rhea" id="RHEA:17989"/>
        <dbReference type="Rhea" id="RHEA-COMP:9863"/>
        <dbReference type="Rhea" id="RHEA-COMP:11604"/>
        <dbReference type="ChEBI" id="CHEBI:15378"/>
        <dbReference type="ChEBI" id="CHEBI:29999"/>
        <dbReference type="ChEBI" id="CHEBI:30616"/>
        <dbReference type="ChEBI" id="CHEBI:83421"/>
        <dbReference type="ChEBI" id="CHEBI:456216"/>
        <dbReference type="EC" id="2.7.11.17"/>
    </reaction>
</comment>
<dbReference type="Gene3D" id="1.10.510.10">
    <property type="entry name" value="Transferase(Phosphotransferase) domain 1"/>
    <property type="match status" value="1"/>
</dbReference>
<dbReference type="InterPro" id="IPR008271">
    <property type="entry name" value="Ser/Thr_kinase_AS"/>
</dbReference>
<dbReference type="VEuPathDB" id="FungiDB:T552_00463"/>
<dbReference type="InterPro" id="IPR017441">
    <property type="entry name" value="Protein_kinase_ATP_BS"/>
</dbReference>
<evidence type="ECO:0000256" key="2">
    <source>
        <dbReference type="ARBA" id="ARBA00012434"/>
    </source>
</evidence>
<evidence type="ECO:0000256" key="11">
    <source>
        <dbReference type="ARBA" id="ARBA00047430"/>
    </source>
</evidence>